<evidence type="ECO:0000313" key="12">
    <source>
        <dbReference type="Proteomes" id="UP000474957"/>
    </source>
</evidence>
<dbReference type="RefSeq" id="WP_154445507.1">
    <property type="nucleotide sequence ID" value="NZ_WIND01000002.1"/>
</dbReference>
<evidence type="ECO:0000256" key="2">
    <source>
        <dbReference type="ARBA" id="ARBA00003145"/>
    </source>
</evidence>
<comment type="caution">
    <text evidence="11">The sequence shown here is derived from an EMBL/GenBank/DDBJ whole genome shotgun (WGS) entry which is preliminary data.</text>
</comment>
<evidence type="ECO:0000256" key="9">
    <source>
        <dbReference type="ARBA" id="ARBA00029594"/>
    </source>
</evidence>
<comment type="function">
    <text evidence="2">Could be a virulence factor.</text>
</comment>
<dbReference type="Pfam" id="PF00614">
    <property type="entry name" value="PLDc"/>
    <property type="match status" value="1"/>
</dbReference>
<dbReference type="PANTHER" id="PTHR18896:SF76">
    <property type="entry name" value="PHOSPHOLIPASE"/>
    <property type="match status" value="1"/>
</dbReference>
<dbReference type="PROSITE" id="PS50035">
    <property type="entry name" value="PLD"/>
    <property type="match status" value="2"/>
</dbReference>
<dbReference type="EMBL" id="WIND01000002">
    <property type="protein sequence ID" value="MSU89049.1"/>
    <property type="molecule type" value="Genomic_DNA"/>
</dbReference>
<sequence length="522" mass="57905">MRDTQPPQGGSPAVAKRRLKVLVTAEEAYPAFERAVLDARHDLRMGFRIFDPATRLRSSAGKAVGTDWADLLADALARGVRIELLLGDFDPLMATELHRCCWRTMRMLAGVRELAGPDAAPLVVRPLLHPAAVATLPRLVFWPLTAMILRRRFRELNKLPHAEQALRRAESPGLCALESHPPFWPLPLFPVSHHQKIATIDDRLVYIGGLDLDERRWDSREHDQPAQDTWHDVQLLLEDAALARSVRAHLDSVPAVTAGRAAPPPAPGLLRTLSRRRRHGSLALAPKTVVRDLAVEHYRQVRRAEQLIYLETQFFRDLRLARRLAARARSQPGLKLIVVIPAAPEVVAFTQAPPLDGRFGDFLQTRCLMRLRRAFGDRLLVASPVQPRRSNGVDAGAERASLRGSPLVYLHSKVSIFDDRAAIVSSANLNGRSLSWDTETGVCLSDPDEVAQVRARVMGAWLDDEPPPEALDPATAFGYWRGLAQANARSAPARRRGFLVPYDIRAARATALPVPGAPEEMV</sequence>
<dbReference type="GO" id="GO:0005576">
    <property type="term" value="C:extracellular region"/>
    <property type="evidence" value="ECO:0007669"/>
    <property type="project" value="UniProtKB-SubCell"/>
</dbReference>
<keyword evidence="12" id="KW-1185">Reference proteome</keyword>
<dbReference type="SUPFAM" id="SSF56024">
    <property type="entry name" value="Phospholipase D/nuclease"/>
    <property type="match status" value="2"/>
</dbReference>
<feature type="domain" description="PLD phosphodiesterase" evidence="10">
    <location>
        <begin position="189"/>
        <end position="216"/>
    </location>
</feature>
<dbReference type="Proteomes" id="UP000474957">
    <property type="component" value="Unassembled WGS sequence"/>
</dbReference>
<name>A0A6L5YYE9_9RHOB</name>
<dbReference type="CDD" id="cd09105">
    <property type="entry name" value="PLDc_vPLD1_2_like_2"/>
    <property type="match status" value="1"/>
</dbReference>
<dbReference type="SMART" id="SM00155">
    <property type="entry name" value="PLDc"/>
    <property type="match status" value="2"/>
</dbReference>
<evidence type="ECO:0000256" key="4">
    <source>
        <dbReference type="ARBA" id="ARBA00018392"/>
    </source>
</evidence>
<comment type="catalytic activity">
    <reaction evidence="1">
        <text>a 1,2-diacyl-sn-glycero-3-phosphocholine + H2O = a 1,2-diacyl-sn-glycero-3-phosphate + choline + H(+)</text>
        <dbReference type="Rhea" id="RHEA:14445"/>
        <dbReference type="ChEBI" id="CHEBI:15354"/>
        <dbReference type="ChEBI" id="CHEBI:15377"/>
        <dbReference type="ChEBI" id="CHEBI:15378"/>
        <dbReference type="ChEBI" id="CHEBI:57643"/>
        <dbReference type="ChEBI" id="CHEBI:58608"/>
        <dbReference type="EC" id="3.1.4.4"/>
    </reaction>
</comment>
<evidence type="ECO:0000259" key="10">
    <source>
        <dbReference type="PROSITE" id="PS50035"/>
    </source>
</evidence>
<proteinExistence type="predicted"/>
<evidence type="ECO:0000256" key="1">
    <source>
        <dbReference type="ARBA" id="ARBA00000798"/>
    </source>
</evidence>
<keyword evidence="8" id="KW-0443">Lipid metabolism</keyword>
<dbReference type="Gene3D" id="3.30.870.10">
    <property type="entry name" value="Endonuclease Chain A"/>
    <property type="match status" value="2"/>
</dbReference>
<keyword evidence="6" id="KW-0677">Repeat</keyword>
<accession>A0A6L5YYE9</accession>
<evidence type="ECO:0000256" key="8">
    <source>
        <dbReference type="ARBA" id="ARBA00023098"/>
    </source>
</evidence>
<evidence type="ECO:0000256" key="6">
    <source>
        <dbReference type="ARBA" id="ARBA00022737"/>
    </source>
</evidence>
<dbReference type="AlphaFoldDB" id="A0A6L5YYE9"/>
<evidence type="ECO:0000256" key="7">
    <source>
        <dbReference type="ARBA" id="ARBA00022801"/>
    </source>
</evidence>
<dbReference type="GO" id="GO:0009395">
    <property type="term" value="P:phospholipid catabolic process"/>
    <property type="evidence" value="ECO:0007669"/>
    <property type="project" value="TreeGrafter"/>
</dbReference>
<organism evidence="11 12">
    <name type="scientific">Halovulum marinum</name>
    <dbReference type="NCBI Taxonomy" id="2662447"/>
    <lineage>
        <taxon>Bacteria</taxon>
        <taxon>Pseudomonadati</taxon>
        <taxon>Pseudomonadota</taxon>
        <taxon>Alphaproteobacteria</taxon>
        <taxon>Rhodobacterales</taxon>
        <taxon>Paracoccaceae</taxon>
        <taxon>Halovulum</taxon>
    </lineage>
</organism>
<feature type="domain" description="PLD phosphodiesterase" evidence="10">
    <location>
        <begin position="406"/>
        <end position="433"/>
    </location>
</feature>
<gene>
    <name evidence="11" type="ORF">GE300_05335</name>
</gene>
<evidence type="ECO:0000256" key="5">
    <source>
        <dbReference type="ARBA" id="ARBA00022525"/>
    </source>
</evidence>
<dbReference type="PANTHER" id="PTHR18896">
    <property type="entry name" value="PHOSPHOLIPASE D"/>
    <property type="match status" value="1"/>
</dbReference>
<dbReference type="InterPro" id="IPR001736">
    <property type="entry name" value="PLipase_D/transphosphatidylase"/>
</dbReference>
<evidence type="ECO:0000313" key="11">
    <source>
        <dbReference type="EMBL" id="MSU89049.1"/>
    </source>
</evidence>
<keyword evidence="7" id="KW-0378">Hydrolase</keyword>
<evidence type="ECO:0000256" key="3">
    <source>
        <dbReference type="ARBA" id="ARBA00004613"/>
    </source>
</evidence>
<comment type="subcellular location">
    <subcellularLocation>
        <location evidence="3">Secreted</location>
    </subcellularLocation>
</comment>
<protein>
    <recommendedName>
        <fullName evidence="4">Phospholipase D</fullName>
    </recommendedName>
    <alternativeName>
        <fullName evidence="9">Choline phosphatase</fullName>
    </alternativeName>
</protein>
<dbReference type="GO" id="GO:0004630">
    <property type="term" value="F:phospholipase D activity"/>
    <property type="evidence" value="ECO:0007669"/>
    <property type="project" value="UniProtKB-EC"/>
</dbReference>
<dbReference type="Pfam" id="PF13091">
    <property type="entry name" value="PLDc_2"/>
    <property type="match status" value="1"/>
</dbReference>
<dbReference type="InterPro" id="IPR015679">
    <property type="entry name" value="PLipase_D_fam"/>
</dbReference>
<reference evidence="11 12" key="1">
    <citation type="submission" date="2019-10" db="EMBL/GenBank/DDBJ databases">
        <title>Cognatihalovulum marinum gen. nov. sp. nov., a new member of the family Rhodobacteraceae isolated from deep seawater of the Northwest Indian Ocean.</title>
        <authorList>
            <person name="Ruan C."/>
            <person name="Wang J."/>
            <person name="Zheng X."/>
            <person name="Song L."/>
            <person name="Zhu Y."/>
            <person name="Huang Y."/>
            <person name="Lu Z."/>
            <person name="Du W."/>
            <person name="Huang L."/>
            <person name="Dai X."/>
        </authorList>
    </citation>
    <scope>NUCLEOTIDE SEQUENCE [LARGE SCALE GENOMIC DNA]</scope>
    <source>
        <strain evidence="11 12">2CG4</strain>
    </source>
</reference>
<dbReference type="InterPro" id="IPR025202">
    <property type="entry name" value="PLD-like_dom"/>
</dbReference>
<keyword evidence="5" id="KW-0964">Secreted</keyword>